<dbReference type="Proteomes" id="UP000014977">
    <property type="component" value="Unassembled WGS sequence"/>
</dbReference>
<gene>
    <name evidence="1" type="ORF">dsmv_2233</name>
</gene>
<comment type="caution">
    <text evidence="1">The sequence shown here is derived from an EMBL/GenBank/DDBJ whole genome shotgun (WGS) entry which is preliminary data.</text>
</comment>
<keyword evidence="2" id="KW-1185">Reference proteome</keyword>
<proteinExistence type="predicted"/>
<evidence type="ECO:0000313" key="1">
    <source>
        <dbReference type="EMBL" id="EPR41118.1"/>
    </source>
</evidence>
<name>S7V9B2_DESML</name>
<dbReference type="AlphaFoldDB" id="S7V9B2"/>
<dbReference type="eggNOG" id="ENOG503135W">
    <property type="taxonomic scope" value="Bacteria"/>
</dbReference>
<organism evidence="1 2">
    <name type="scientific">Desulfococcus multivorans DSM 2059</name>
    <dbReference type="NCBI Taxonomy" id="1121405"/>
    <lineage>
        <taxon>Bacteria</taxon>
        <taxon>Pseudomonadati</taxon>
        <taxon>Thermodesulfobacteriota</taxon>
        <taxon>Desulfobacteria</taxon>
        <taxon>Desulfobacterales</taxon>
        <taxon>Desulfococcaceae</taxon>
        <taxon>Desulfococcus</taxon>
    </lineage>
</organism>
<dbReference type="STRING" id="897.B2D07_17805"/>
<dbReference type="EMBL" id="ATHJ01000078">
    <property type="protein sequence ID" value="EPR41118.1"/>
    <property type="molecule type" value="Genomic_DNA"/>
</dbReference>
<sequence>MASFKENLLQKIEIDRLAQRVTATLGPSGSGKKADLDAMRRLLGMGPYAHRRERDMDLYLFTEDPENNTILVLDNELPFYHTTVDDVALRKSPTIKEMISIRNAVKILNDKDVVTSKREDSVGFVRKTCIQRLDLSYGEEDINALAADGKAALDAGNADMVVETLTLFEELLAYVTPERGFQVKGFRITGRLTEEENGVNRFGPILVFDTVRGKLLLNETTLRSTDKDRSRRIEQIAAGDTAADREGSAVFDALGEKVRRVSYDPMG</sequence>
<dbReference type="OrthoDB" id="5414789at2"/>
<protein>
    <submittedName>
        <fullName evidence="1">Uncharacterized protein</fullName>
    </submittedName>
</protein>
<evidence type="ECO:0000313" key="2">
    <source>
        <dbReference type="Proteomes" id="UP000014977"/>
    </source>
</evidence>
<dbReference type="RefSeq" id="WP_020876664.1">
    <property type="nucleotide sequence ID" value="NZ_ATHJ01000078.1"/>
</dbReference>
<reference evidence="1 2" key="1">
    <citation type="journal article" date="2013" name="Genome Announc.">
        <title>Draft genome sequences for three mercury-methylating, sulfate-reducing bacteria.</title>
        <authorList>
            <person name="Brown S.D."/>
            <person name="Hurt R.A.Jr."/>
            <person name="Gilmour C.C."/>
            <person name="Elias D.A."/>
        </authorList>
    </citation>
    <scope>NUCLEOTIDE SEQUENCE [LARGE SCALE GENOMIC DNA]</scope>
    <source>
        <strain evidence="1 2">DSM 2059</strain>
    </source>
</reference>
<accession>S7V9B2</accession>